<reference evidence="5" key="1">
    <citation type="submission" date="2017-02" db="UniProtKB">
        <authorList>
            <consortium name="WormBaseParasite"/>
        </authorList>
    </citation>
    <scope>IDENTIFICATION</scope>
</reference>
<dbReference type="GO" id="GO:0005085">
    <property type="term" value="F:guanyl-nucleotide exchange factor activity"/>
    <property type="evidence" value="ECO:0007669"/>
    <property type="project" value="InterPro"/>
</dbReference>
<dbReference type="WBParaSite" id="ASIM_0000646701-mRNA-1">
    <property type="protein sequence ID" value="ASIM_0000646701-mRNA-1"/>
    <property type="gene ID" value="ASIM_0000646701"/>
</dbReference>
<evidence type="ECO:0000313" key="5">
    <source>
        <dbReference type="WBParaSite" id="ASIM_0000646701-mRNA-1"/>
    </source>
</evidence>
<name>A0A0M3JFR3_ANISI</name>
<evidence type="ECO:0000313" key="3">
    <source>
        <dbReference type="EMBL" id="VDK26741.1"/>
    </source>
</evidence>
<evidence type="ECO:0000259" key="2">
    <source>
        <dbReference type="PROSITE" id="PS51650"/>
    </source>
</evidence>
<dbReference type="PROSITE" id="PS51650">
    <property type="entry name" value="C2_DOCK"/>
    <property type="match status" value="1"/>
</dbReference>
<dbReference type="Pfam" id="PF14429">
    <property type="entry name" value="DOCK-C2"/>
    <property type="match status" value="1"/>
</dbReference>
<dbReference type="PANTHER" id="PTHR23317">
    <property type="entry name" value="DEDICATOR OF CYTOKINESIS DOCK"/>
    <property type="match status" value="1"/>
</dbReference>
<protein>
    <submittedName>
        <fullName evidence="5">Zizimin ortholog (inferred by orthology to a D. melanogaster protein)</fullName>
    </submittedName>
</protein>
<evidence type="ECO:0000256" key="1">
    <source>
        <dbReference type="PROSITE-ProRule" id="PRU00983"/>
    </source>
</evidence>
<comment type="similarity">
    <text evidence="1">Belongs to the DOCK family.</text>
</comment>
<proteinExistence type="inferred from homology"/>
<dbReference type="AlphaFoldDB" id="A0A0M3JFR3"/>
<dbReference type="InterPro" id="IPR035892">
    <property type="entry name" value="C2_domain_sf"/>
</dbReference>
<feature type="domain" description="C2 DOCK-type" evidence="2">
    <location>
        <begin position="1"/>
        <end position="83"/>
    </location>
</feature>
<accession>A0A0M3JFR3</accession>
<organism evidence="5">
    <name type="scientific">Anisakis simplex</name>
    <name type="common">Herring worm</name>
    <dbReference type="NCBI Taxonomy" id="6269"/>
    <lineage>
        <taxon>Eukaryota</taxon>
        <taxon>Metazoa</taxon>
        <taxon>Ecdysozoa</taxon>
        <taxon>Nematoda</taxon>
        <taxon>Chromadorea</taxon>
        <taxon>Rhabditida</taxon>
        <taxon>Spirurina</taxon>
        <taxon>Ascaridomorpha</taxon>
        <taxon>Ascaridoidea</taxon>
        <taxon>Anisakidae</taxon>
        <taxon>Anisakis</taxon>
        <taxon>Anisakis simplex complex</taxon>
    </lineage>
</organism>
<gene>
    <name evidence="3" type="ORF">ASIM_LOCUS6247</name>
</gene>
<dbReference type="Gene3D" id="2.60.40.150">
    <property type="entry name" value="C2 domain"/>
    <property type="match status" value="1"/>
</dbReference>
<dbReference type="InterPro" id="IPR027007">
    <property type="entry name" value="C2_DOCK-type_domain"/>
</dbReference>
<dbReference type="EMBL" id="UYRR01013315">
    <property type="protein sequence ID" value="VDK26741.1"/>
    <property type="molecule type" value="Genomic_DNA"/>
</dbReference>
<reference evidence="3 4" key="2">
    <citation type="submission" date="2018-11" db="EMBL/GenBank/DDBJ databases">
        <authorList>
            <consortium name="Pathogen Informatics"/>
        </authorList>
    </citation>
    <scope>NUCLEOTIDE SEQUENCE [LARGE SCALE GENOMIC DNA]</scope>
</reference>
<dbReference type="Proteomes" id="UP000267096">
    <property type="component" value="Unassembled WGS sequence"/>
</dbReference>
<dbReference type="OrthoDB" id="47328at2759"/>
<dbReference type="GO" id="GO:0007264">
    <property type="term" value="P:small GTPase-mediated signal transduction"/>
    <property type="evidence" value="ECO:0007669"/>
    <property type="project" value="InterPro"/>
</dbReference>
<keyword evidence="4" id="KW-1185">Reference proteome</keyword>
<dbReference type="InterPro" id="IPR026791">
    <property type="entry name" value="DOCK"/>
</dbReference>
<evidence type="ECO:0000313" key="4">
    <source>
        <dbReference type="Proteomes" id="UP000267096"/>
    </source>
</evidence>
<sequence length="120" mass="13561">MKSMLLALNSVETPVGYAWLSLFKNDRLVIERDEQEVSLPIAVDLPSGYINYQSFGLGKDHAGPEIRWVDSGKHLFRVRLRLISSIFTSEPRIQAFFQSCQKLQRIGLLGDAAEKTSVCF</sequence>
<dbReference type="PANTHER" id="PTHR23317:SF26">
    <property type="entry name" value="ZIZIMIN, ISOFORM K"/>
    <property type="match status" value="1"/>
</dbReference>